<reference evidence="2 3" key="1">
    <citation type="submission" date="2017-01" db="EMBL/GenBank/DDBJ databases">
        <authorList>
            <person name="Mah S.A."/>
            <person name="Swanson W.J."/>
            <person name="Moy G.W."/>
            <person name="Vacquier V.D."/>
        </authorList>
    </citation>
    <scope>NUCLEOTIDE SEQUENCE [LARGE SCALE GENOMIC DNA]</scope>
    <source>
        <strain evidence="2 3">NIO-1016</strain>
    </source>
</reference>
<dbReference type="EMBL" id="MWSK01000011">
    <property type="protein sequence ID" value="OXS74221.1"/>
    <property type="molecule type" value="Genomic_DNA"/>
</dbReference>
<dbReference type="Proteomes" id="UP000215545">
    <property type="component" value="Unassembled WGS sequence"/>
</dbReference>
<proteinExistence type="predicted"/>
<gene>
    <name evidence="1" type="ORF">B1B05_17250</name>
    <name evidence="2" type="ORF">SAMN05443094_11146</name>
</gene>
<evidence type="ECO:0000313" key="3">
    <source>
        <dbReference type="Proteomes" id="UP000186385"/>
    </source>
</evidence>
<dbReference type="RefSeq" id="WP_045850750.1">
    <property type="nucleotide sequence ID" value="NZ_FTLX01000011.1"/>
</dbReference>
<dbReference type="SUPFAM" id="SSF46955">
    <property type="entry name" value="Putative DNA-binding domain"/>
    <property type="match status" value="1"/>
</dbReference>
<name>A0A1N7C379_9BACI</name>
<keyword evidence="2" id="KW-0238">DNA-binding</keyword>
<protein>
    <submittedName>
        <fullName evidence="2">DNA-binding transcriptional regulator, MerR family</fullName>
    </submittedName>
</protein>
<evidence type="ECO:0000313" key="1">
    <source>
        <dbReference type="EMBL" id="OXS74221.1"/>
    </source>
</evidence>
<accession>A0A1N7C379</accession>
<organism evidence="2 3">
    <name type="scientific">Domibacillus enclensis</name>
    <dbReference type="NCBI Taxonomy" id="1017273"/>
    <lineage>
        <taxon>Bacteria</taxon>
        <taxon>Bacillati</taxon>
        <taxon>Bacillota</taxon>
        <taxon>Bacilli</taxon>
        <taxon>Bacillales</taxon>
        <taxon>Bacillaceae</taxon>
        <taxon>Domibacillus</taxon>
    </lineage>
</organism>
<sequence length="129" mass="15331">MKQGKNGYNYFDQPALERLILIRRLNREQGYSLKQIEYYLAIGEEKIRPEPMQGATEDIRGDLAVILERLDLQEQFNQALVTKLDEQQHYIKESLNRRDHLLLESLKASHQARKAELKKKRFFSWIGTR</sequence>
<reference evidence="4" key="2">
    <citation type="submission" date="2017-03" db="EMBL/GenBank/DDBJ databases">
        <title>Bacillus sp. V-88(T) DSM27956, whole genome shotgun sequencing project.</title>
        <authorList>
            <person name="Dastager S.G."/>
            <person name="Neurgaonkar P.S."/>
            <person name="Dharne M.S."/>
        </authorList>
    </citation>
    <scope>NUCLEOTIDE SEQUENCE [LARGE SCALE GENOMIC DNA]</scope>
    <source>
        <strain evidence="4">DSM 25145</strain>
    </source>
</reference>
<evidence type="ECO:0000313" key="4">
    <source>
        <dbReference type="Proteomes" id="UP000215545"/>
    </source>
</evidence>
<dbReference type="InterPro" id="IPR009061">
    <property type="entry name" value="DNA-bd_dom_put_sf"/>
</dbReference>
<dbReference type="Proteomes" id="UP000186385">
    <property type="component" value="Unassembled WGS sequence"/>
</dbReference>
<dbReference type="GO" id="GO:0003677">
    <property type="term" value="F:DNA binding"/>
    <property type="evidence" value="ECO:0007669"/>
    <property type="project" value="UniProtKB-KW"/>
</dbReference>
<reference evidence="1" key="3">
    <citation type="submission" date="2017-03" db="EMBL/GenBank/DDBJ databases">
        <authorList>
            <person name="Dastager S.G."/>
            <person name="Neurgaonkar P.S."/>
            <person name="Dharne M.S."/>
        </authorList>
    </citation>
    <scope>NUCLEOTIDE SEQUENCE</scope>
    <source>
        <strain evidence="1">DSM 25145</strain>
    </source>
</reference>
<dbReference type="AlphaFoldDB" id="A0A1N7C379"/>
<dbReference type="Gene3D" id="1.10.1660.10">
    <property type="match status" value="1"/>
</dbReference>
<evidence type="ECO:0000313" key="2">
    <source>
        <dbReference type="EMBL" id="SIR58022.1"/>
    </source>
</evidence>
<dbReference type="EMBL" id="FTLX01000011">
    <property type="protein sequence ID" value="SIR58022.1"/>
    <property type="molecule type" value="Genomic_DNA"/>
</dbReference>
<keyword evidence="4" id="KW-1185">Reference proteome</keyword>